<gene>
    <name evidence="9" type="ORF">FVW20_12635</name>
</gene>
<dbReference type="InterPro" id="IPR036136">
    <property type="entry name" value="Nit/Sulf_reduc_fer-like_dom_sf"/>
</dbReference>
<evidence type="ECO:0000313" key="10">
    <source>
        <dbReference type="Proteomes" id="UP001194469"/>
    </source>
</evidence>
<dbReference type="PROSITE" id="PS00365">
    <property type="entry name" value="NIR_SIR"/>
    <property type="match status" value="1"/>
</dbReference>
<dbReference type="SUPFAM" id="SSF56014">
    <property type="entry name" value="Nitrite and sulphite reductase 4Fe-4S domain-like"/>
    <property type="match status" value="1"/>
</dbReference>
<evidence type="ECO:0000256" key="3">
    <source>
        <dbReference type="ARBA" id="ARBA00022723"/>
    </source>
</evidence>
<dbReference type="Gene3D" id="3.30.413.10">
    <property type="entry name" value="Sulfite Reductase Hemoprotein, domain 1"/>
    <property type="match status" value="1"/>
</dbReference>
<dbReference type="EMBL" id="VRYY01000387">
    <property type="protein sequence ID" value="MBG3877834.1"/>
    <property type="molecule type" value="Genomic_DNA"/>
</dbReference>
<dbReference type="RefSeq" id="WP_196609895.1">
    <property type="nucleotide sequence ID" value="NZ_VRYY01000387.1"/>
</dbReference>
<dbReference type="Pfam" id="PF03460">
    <property type="entry name" value="NIR_SIR_ferr"/>
    <property type="match status" value="1"/>
</dbReference>
<proteinExistence type="predicted"/>
<evidence type="ECO:0000259" key="8">
    <source>
        <dbReference type="Pfam" id="PF03460"/>
    </source>
</evidence>
<evidence type="ECO:0000256" key="6">
    <source>
        <dbReference type="ARBA" id="ARBA00023014"/>
    </source>
</evidence>
<evidence type="ECO:0000259" key="7">
    <source>
        <dbReference type="Pfam" id="PF01077"/>
    </source>
</evidence>
<keyword evidence="3" id="KW-0479">Metal-binding</keyword>
<dbReference type="InterPro" id="IPR052034">
    <property type="entry name" value="NasD-like"/>
</dbReference>
<dbReference type="PRINTS" id="PR00397">
    <property type="entry name" value="SIROHAEM"/>
</dbReference>
<reference evidence="9 10" key="1">
    <citation type="submission" date="2019-08" db="EMBL/GenBank/DDBJ databases">
        <authorList>
            <person name="Luo N."/>
        </authorList>
    </citation>
    <scope>NUCLEOTIDE SEQUENCE [LARGE SCALE GENOMIC DNA]</scope>
    <source>
        <strain evidence="9 10">NCIMB 9442</strain>
    </source>
</reference>
<accession>A0ABS0J5Z9</accession>
<dbReference type="SUPFAM" id="SSF55124">
    <property type="entry name" value="Nitrite/Sulfite reductase N-terminal domain-like"/>
    <property type="match status" value="1"/>
</dbReference>
<dbReference type="InterPro" id="IPR005117">
    <property type="entry name" value="NiRdtase/SiRdtase_haem-b_fer"/>
</dbReference>
<dbReference type="PIRSF" id="PIRSF037487">
    <property type="entry name" value="Sulfite_red_assimil"/>
    <property type="match status" value="1"/>
</dbReference>
<evidence type="ECO:0000256" key="4">
    <source>
        <dbReference type="ARBA" id="ARBA00023002"/>
    </source>
</evidence>
<evidence type="ECO:0000256" key="2">
    <source>
        <dbReference type="ARBA" id="ARBA00022617"/>
    </source>
</evidence>
<dbReference type="InterPro" id="IPR017220">
    <property type="entry name" value="Sulphite_reductase_assimil"/>
</dbReference>
<sequence>MTDTGTPEPRGAILQRDKQTYAIVPRTPCGMLSPDILDAISRVARKYAIPIIKITSGQRLALVGMTAEQVEPIWEDLRMDVGRAVELCVHYVQACPGTAVCKLGLQDSLGLGIEIEQTLAEQPFPAKVKFGVSGCPMCCGESYLRDVGLVGTKRGWTVIVGGNSGGHPRIGDVLAEDLTREAALDLVQRFMAMYRENSGKRLRVSKYVDKTGIDTIRAALLPVAG</sequence>
<dbReference type="InterPro" id="IPR006066">
    <property type="entry name" value="NO2/SO3_Rdtase_FeS/sirohaem_BS"/>
</dbReference>
<keyword evidence="2" id="KW-0349">Heme</keyword>
<dbReference type="Pfam" id="PF01077">
    <property type="entry name" value="NIR_SIR"/>
    <property type="match status" value="1"/>
</dbReference>
<evidence type="ECO:0000256" key="1">
    <source>
        <dbReference type="ARBA" id="ARBA00022485"/>
    </source>
</evidence>
<dbReference type="Gene3D" id="3.90.480.10">
    <property type="entry name" value="Sulfite Reductase Hemoprotein,Domain 2"/>
    <property type="match status" value="1"/>
</dbReference>
<dbReference type="InterPro" id="IPR006067">
    <property type="entry name" value="NO2/SO3_Rdtase_4Fe4S_dom"/>
</dbReference>
<feature type="domain" description="Nitrite/sulphite reductase 4Fe-4S" evidence="7">
    <location>
        <begin position="89"/>
        <end position="220"/>
    </location>
</feature>
<protein>
    <submittedName>
        <fullName evidence="9">NAD(P)/FAD-dependent oxidoreductase</fullName>
    </submittedName>
</protein>
<dbReference type="PANTHER" id="PTHR43809">
    <property type="entry name" value="NITRITE REDUCTASE (NADH) LARGE SUBUNIT"/>
    <property type="match status" value="1"/>
</dbReference>
<feature type="domain" description="Nitrite/Sulfite reductase ferredoxin-like" evidence="8">
    <location>
        <begin position="14"/>
        <end position="78"/>
    </location>
</feature>
<dbReference type="Proteomes" id="UP001194469">
    <property type="component" value="Unassembled WGS sequence"/>
</dbReference>
<dbReference type="InterPro" id="IPR045854">
    <property type="entry name" value="NO2/SO3_Rdtase_4Fe4S_sf"/>
</dbReference>
<dbReference type="PANTHER" id="PTHR43809:SF1">
    <property type="entry name" value="NITRITE REDUCTASE (NADH) LARGE SUBUNIT"/>
    <property type="match status" value="1"/>
</dbReference>
<keyword evidence="4" id="KW-0560">Oxidoreductase</keyword>
<organism evidence="9 10">
    <name type="scientific">Nitratidesulfovibrio oxamicus</name>
    <dbReference type="NCBI Taxonomy" id="32016"/>
    <lineage>
        <taxon>Bacteria</taxon>
        <taxon>Pseudomonadati</taxon>
        <taxon>Thermodesulfobacteriota</taxon>
        <taxon>Desulfovibrionia</taxon>
        <taxon>Desulfovibrionales</taxon>
        <taxon>Desulfovibrionaceae</taxon>
        <taxon>Nitratidesulfovibrio</taxon>
    </lineage>
</organism>
<keyword evidence="6" id="KW-0411">Iron-sulfur</keyword>
<name>A0ABS0J5Z9_9BACT</name>
<keyword evidence="5" id="KW-0408">Iron</keyword>
<evidence type="ECO:0000313" key="9">
    <source>
        <dbReference type="EMBL" id="MBG3877834.1"/>
    </source>
</evidence>
<keyword evidence="1" id="KW-0004">4Fe-4S</keyword>
<comment type="caution">
    <text evidence="9">The sequence shown here is derived from an EMBL/GenBank/DDBJ whole genome shotgun (WGS) entry which is preliminary data.</text>
</comment>
<evidence type="ECO:0000256" key="5">
    <source>
        <dbReference type="ARBA" id="ARBA00023004"/>
    </source>
</evidence>
<keyword evidence="10" id="KW-1185">Reference proteome</keyword>